<protein>
    <submittedName>
        <fullName evidence="1">Uncharacterized protein</fullName>
    </submittedName>
</protein>
<comment type="caution">
    <text evidence="1">The sequence shown here is derived from an EMBL/GenBank/DDBJ whole genome shotgun (WGS) entry which is preliminary data.</text>
</comment>
<dbReference type="Proteomes" id="UP001054837">
    <property type="component" value="Unassembled WGS sequence"/>
</dbReference>
<keyword evidence="2" id="KW-1185">Reference proteome</keyword>
<accession>A0AAV4UDB2</accession>
<sequence>MNLINVFKESTPTQFPRAAMDRLEASSDMQLHSFRKGRHLLSDINGRAVSCGREPGCLRRLTYTTRMNLVSEFKESTPTQSARAAKDRLEASSDMQLHSFRKGRHLLSDINGRAVSCGREPGCLVKQHSEKMHVNWEVFNLDLDWC</sequence>
<proteinExistence type="predicted"/>
<dbReference type="AlphaFoldDB" id="A0AAV4UDB2"/>
<reference evidence="1 2" key="1">
    <citation type="submission" date="2021-06" db="EMBL/GenBank/DDBJ databases">
        <title>Caerostris darwini draft genome.</title>
        <authorList>
            <person name="Kono N."/>
            <person name="Arakawa K."/>
        </authorList>
    </citation>
    <scope>NUCLEOTIDE SEQUENCE [LARGE SCALE GENOMIC DNA]</scope>
</reference>
<name>A0AAV4UDB2_9ARAC</name>
<evidence type="ECO:0000313" key="1">
    <source>
        <dbReference type="EMBL" id="GIY55842.1"/>
    </source>
</evidence>
<dbReference type="EMBL" id="BPLQ01011129">
    <property type="protein sequence ID" value="GIY55842.1"/>
    <property type="molecule type" value="Genomic_DNA"/>
</dbReference>
<organism evidence="1 2">
    <name type="scientific">Caerostris darwini</name>
    <dbReference type="NCBI Taxonomy" id="1538125"/>
    <lineage>
        <taxon>Eukaryota</taxon>
        <taxon>Metazoa</taxon>
        <taxon>Ecdysozoa</taxon>
        <taxon>Arthropoda</taxon>
        <taxon>Chelicerata</taxon>
        <taxon>Arachnida</taxon>
        <taxon>Araneae</taxon>
        <taxon>Araneomorphae</taxon>
        <taxon>Entelegynae</taxon>
        <taxon>Araneoidea</taxon>
        <taxon>Araneidae</taxon>
        <taxon>Caerostris</taxon>
    </lineage>
</organism>
<gene>
    <name evidence="1" type="ORF">CDAR_566311</name>
</gene>
<evidence type="ECO:0000313" key="2">
    <source>
        <dbReference type="Proteomes" id="UP001054837"/>
    </source>
</evidence>